<evidence type="ECO:0000313" key="2">
    <source>
        <dbReference type="Proteomes" id="UP001219525"/>
    </source>
</evidence>
<evidence type="ECO:0000313" key="1">
    <source>
        <dbReference type="EMBL" id="KAJ7204143.1"/>
    </source>
</evidence>
<dbReference type="EMBL" id="JARJCW010000048">
    <property type="protein sequence ID" value="KAJ7204143.1"/>
    <property type="molecule type" value="Genomic_DNA"/>
</dbReference>
<dbReference type="Proteomes" id="UP001219525">
    <property type="component" value="Unassembled WGS sequence"/>
</dbReference>
<proteinExistence type="predicted"/>
<name>A0AAD6V6D9_9AGAR</name>
<reference evidence="1" key="1">
    <citation type="submission" date="2023-03" db="EMBL/GenBank/DDBJ databases">
        <title>Massive genome expansion in bonnet fungi (Mycena s.s.) driven by repeated elements and novel gene families across ecological guilds.</title>
        <authorList>
            <consortium name="Lawrence Berkeley National Laboratory"/>
            <person name="Harder C.B."/>
            <person name="Miyauchi S."/>
            <person name="Viragh M."/>
            <person name="Kuo A."/>
            <person name="Thoen E."/>
            <person name="Andreopoulos B."/>
            <person name="Lu D."/>
            <person name="Skrede I."/>
            <person name="Drula E."/>
            <person name="Henrissat B."/>
            <person name="Morin E."/>
            <person name="Kohler A."/>
            <person name="Barry K."/>
            <person name="LaButti K."/>
            <person name="Morin E."/>
            <person name="Salamov A."/>
            <person name="Lipzen A."/>
            <person name="Mereny Z."/>
            <person name="Hegedus B."/>
            <person name="Baldrian P."/>
            <person name="Stursova M."/>
            <person name="Weitz H."/>
            <person name="Taylor A."/>
            <person name="Grigoriev I.V."/>
            <person name="Nagy L.G."/>
            <person name="Martin F."/>
            <person name="Kauserud H."/>
        </authorList>
    </citation>
    <scope>NUCLEOTIDE SEQUENCE</scope>
    <source>
        <strain evidence="1">9144</strain>
    </source>
</reference>
<dbReference type="AlphaFoldDB" id="A0AAD6V6D9"/>
<sequence>MHAIAKRTYTLSSGRSSYRRRSASAASSCSFLLGALGVRRVHLRVLAASSEKPRAQLNARKAAIGVENEAQRSQFGWELRPTFFNSDMSITDHCGHAVHRTACSHQNVWVNETGVVVLCGGCAADRPRRLLLKLMMQKGRHCSTVLVVLLLGNVVGSSCLYAIPPCGAPVHPGFITTMLTCNRCPEDRRWPRRRGDHGHCHVSQFHFSVANLYLVSSSLGLPTSALPCPALLHVRRQVSAMLSTHLRPRLFRAPSLVLPLLSRARTTLTLEILSEETVDETDRYEDNLTKHQTSRMTTAAVMRGILEPREREASRASEQTPPFDGAADTLCVVPHGPIRPFCPIVKSLWDSRGSLSNSP</sequence>
<accession>A0AAD6V6D9</accession>
<protein>
    <submittedName>
        <fullName evidence="1">Uncharacterized protein</fullName>
    </submittedName>
</protein>
<keyword evidence="2" id="KW-1185">Reference proteome</keyword>
<gene>
    <name evidence="1" type="ORF">GGX14DRAFT_569740</name>
</gene>
<organism evidence="1 2">
    <name type="scientific">Mycena pura</name>
    <dbReference type="NCBI Taxonomy" id="153505"/>
    <lineage>
        <taxon>Eukaryota</taxon>
        <taxon>Fungi</taxon>
        <taxon>Dikarya</taxon>
        <taxon>Basidiomycota</taxon>
        <taxon>Agaricomycotina</taxon>
        <taxon>Agaricomycetes</taxon>
        <taxon>Agaricomycetidae</taxon>
        <taxon>Agaricales</taxon>
        <taxon>Marasmiineae</taxon>
        <taxon>Mycenaceae</taxon>
        <taxon>Mycena</taxon>
    </lineage>
</organism>
<comment type="caution">
    <text evidence="1">The sequence shown here is derived from an EMBL/GenBank/DDBJ whole genome shotgun (WGS) entry which is preliminary data.</text>
</comment>